<dbReference type="InterPro" id="IPR012340">
    <property type="entry name" value="NA-bd_OB-fold"/>
</dbReference>
<dbReference type="InterPro" id="IPR003959">
    <property type="entry name" value="ATPase_AAA_core"/>
</dbReference>
<evidence type="ECO:0000313" key="9">
    <source>
        <dbReference type="Proteomes" id="UP000289340"/>
    </source>
</evidence>
<evidence type="ECO:0000256" key="6">
    <source>
        <dbReference type="ARBA" id="ARBA00022942"/>
    </source>
</evidence>
<comment type="similarity">
    <text evidence="2">Belongs to the AAA ATPase family.</text>
</comment>
<dbReference type="GO" id="GO:0016887">
    <property type="term" value="F:ATP hydrolysis activity"/>
    <property type="evidence" value="ECO:0007669"/>
    <property type="project" value="InterPro"/>
</dbReference>
<reference evidence="8 9" key="1">
    <citation type="submission" date="2018-09" db="EMBL/GenBank/DDBJ databases">
        <title>A high-quality reference genome of wild soybean provides a powerful tool to mine soybean genomes.</title>
        <authorList>
            <person name="Xie M."/>
            <person name="Chung C.Y.L."/>
            <person name="Li M.-W."/>
            <person name="Wong F.-L."/>
            <person name="Chan T.-F."/>
            <person name="Lam H.-M."/>
        </authorList>
    </citation>
    <scope>NUCLEOTIDE SEQUENCE [LARGE SCALE GENOMIC DNA]</scope>
    <source>
        <strain evidence="9">cv. W05</strain>
        <tissue evidence="8">Hypocotyl of etiolated seedlings</tissue>
    </source>
</reference>
<dbReference type="InterPro" id="IPR003593">
    <property type="entry name" value="AAA+_ATPase"/>
</dbReference>
<evidence type="ECO:0000256" key="1">
    <source>
        <dbReference type="ARBA" id="ARBA00004496"/>
    </source>
</evidence>
<dbReference type="GO" id="GO:0005737">
    <property type="term" value="C:cytoplasm"/>
    <property type="evidence" value="ECO:0007669"/>
    <property type="project" value="UniProtKB-SubCell"/>
</dbReference>
<dbReference type="Pfam" id="PF00004">
    <property type="entry name" value="AAA"/>
    <property type="match status" value="1"/>
</dbReference>
<dbReference type="SMART" id="SM00382">
    <property type="entry name" value="AAA"/>
    <property type="match status" value="1"/>
</dbReference>
<name>A0A445K2Y5_GLYSO</name>
<dbReference type="InterPro" id="IPR027417">
    <property type="entry name" value="P-loop_NTPase"/>
</dbReference>
<keyword evidence="3" id="KW-0963">Cytoplasm</keyword>
<dbReference type="FunFam" id="3.40.50.300:FF:000033">
    <property type="entry name" value="26S protease regulatory subunit 6B"/>
    <property type="match status" value="1"/>
</dbReference>
<proteinExistence type="inferred from homology"/>
<sequence>MDEILRRLSAVAEYRRKFYLCQIIHYRIRAAKRVLRDAKKEYATTQSLRRGGQLVTLVEGPYNDHNQRFIVKSSSGADRHIVGIHSKVEKEKLVPGTRVSLDRTTMTIMRILPPQVDPFVYNMLHEDPINANYSALRELTEQIREHGESIELPPELNLKVNYIVNNIIELELEGGDTGHVKYAAVGGLSDQIRQLRESIELPLTNPELFLRVGIGMKLPKGVLLYGPPGTGKTLLAKAISCNVDAKFLKVVSSTIIHKSIGESARLIREMFKYARNHQPCIIFMDEIDAIAGRRSSNRKGSDREIQRTLKELLNQLDGLNHLEKVISSSVFHVHNPKEIRTWLDVLDPALLRHGRIDRKIEITLPNRKSRMEIFKIHAEGVTKRGEIDYEAVVKLAEGFNGADLRNVCTEAGLFAIRAERDYVIHGDFIKGVRKLNEAKKLESSP</sequence>
<dbReference type="Pfam" id="PF17862">
    <property type="entry name" value="AAA_lid_3"/>
    <property type="match status" value="1"/>
</dbReference>
<dbReference type="SUPFAM" id="SSF52540">
    <property type="entry name" value="P-loop containing nucleoside triphosphate hydrolases"/>
    <property type="match status" value="1"/>
</dbReference>
<accession>A0A445K2Y5</accession>
<organism evidence="8 9">
    <name type="scientific">Glycine soja</name>
    <name type="common">Wild soybean</name>
    <dbReference type="NCBI Taxonomy" id="3848"/>
    <lineage>
        <taxon>Eukaryota</taxon>
        <taxon>Viridiplantae</taxon>
        <taxon>Streptophyta</taxon>
        <taxon>Embryophyta</taxon>
        <taxon>Tracheophyta</taxon>
        <taxon>Spermatophyta</taxon>
        <taxon>Magnoliopsida</taxon>
        <taxon>eudicotyledons</taxon>
        <taxon>Gunneridae</taxon>
        <taxon>Pentapetalae</taxon>
        <taxon>rosids</taxon>
        <taxon>fabids</taxon>
        <taxon>Fabales</taxon>
        <taxon>Fabaceae</taxon>
        <taxon>Papilionoideae</taxon>
        <taxon>50 kb inversion clade</taxon>
        <taxon>NPAAA clade</taxon>
        <taxon>indigoferoid/millettioid clade</taxon>
        <taxon>Phaseoleae</taxon>
        <taxon>Glycine</taxon>
        <taxon>Glycine subgen. Soja</taxon>
    </lineage>
</organism>
<dbReference type="InterPro" id="IPR050221">
    <property type="entry name" value="26S_Proteasome_ATPase"/>
</dbReference>
<keyword evidence="5" id="KW-0067">ATP-binding</keyword>
<dbReference type="Gene3D" id="3.40.50.300">
    <property type="entry name" value="P-loop containing nucleotide triphosphate hydrolases"/>
    <property type="match status" value="1"/>
</dbReference>
<comment type="subcellular location">
    <subcellularLocation>
        <location evidence="1">Cytoplasm</location>
    </subcellularLocation>
</comment>
<evidence type="ECO:0000256" key="3">
    <source>
        <dbReference type="ARBA" id="ARBA00022490"/>
    </source>
</evidence>
<dbReference type="Pfam" id="PF16450">
    <property type="entry name" value="Prot_ATP_ID_OB_C"/>
    <property type="match status" value="1"/>
</dbReference>
<gene>
    <name evidence="8" type="ORF">D0Y65_013395</name>
</gene>
<dbReference type="InterPro" id="IPR041569">
    <property type="entry name" value="AAA_lid_3"/>
</dbReference>
<dbReference type="Gene3D" id="1.10.8.60">
    <property type="match status" value="1"/>
</dbReference>
<dbReference type="EMBL" id="QZWG01000006">
    <property type="protein sequence ID" value="RZC05192.1"/>
    <property type="molecule type" value="Genomic_DNA"/>
</dbReference>
<evidence type="ECO:0000259" key="7">
    <source>
        <dbReference type="SMART" id="SM00382"/>
    </source>
</evidence>
<dbReference type="GO" id="GO:0000502">
    <property type="term" value="C:proteasome complex"/>
    <property type="evidence" value="ECO:0007669"/>
    <property type="project" value="UniProtKB-KW"/>
</dbReference>
<dbReference type="InterPro" id="IPR032501">
    <property type="entry name" value="Prot_ATP_ID_OB_2nd"/>
</dbReference>
<evidence type="ECO:0000313" key="8">
    <source>
        <dbReference type="EMBL" id="RZC05192.1"/>
    </source>
</evidence>
<evidence type="ECO:0000256" key="2">
    <source>
        <dbReference type="ARBA" id="ARBA00006914"/>
    </source>
</evidence>
<dbReference type="FunFam" id="1.10.8.60:FF:000008">
    <property type="entry name" value="26S protease regulatory subunit 10B"/>
    <property type="match status" value="1"/>
</dbReference>
<dbReference type="AlphaFoldDB" id="A0A445K2Y5"/>
<dbReference type="PANTHER" id="PTHR23073">
    <property type="entry name" value="26S PROTEASOME REGULATORY SUBUNIT"/>
    <property type="match status" value="1"/>
</dbReference>
<keyword evidence="6 8" id="KW-0647">Proteasome</keyword>
<dbReference type="GO" id="GO:0005524">
    <property type="term" value="F:ATP binding"/>
    <property type="evidence" value="ECO:0007669"/>
    <property type="project" value="UniProtKB-KW"/>
</dbReference>
<keyword evidence="9" id="KW-1185">Reference proteome</keyword>
<keyword evidence="4" id="KW-0547">Nucleotide-binding</keyword>
<dbReference type="Gene3D" id="2.40.50.140">
    <property type="entry name" value="Nucleic acid-binding proteins"/>
    <property type="match status" value="1"/>
</dbReference>
<dbReference type="Proteomes" id="UP000289340">
    <property type="component" value="Chromosome 6"/>
</dbReference>
<evidence type="ECO:0000256" key="5">
    <source>
        <dbReference type="ARBA" id="ARBA00022840"/>
    </source>
</evidence>
<comment type="caution">
    <text evidence="8">The sequence shown here is derived from an EMBL/GenBank/DDBJ whole genome shotgun (WGS) entry which is preliminary data.</text>
</comment>
<protein>
    <submittedName>
        <fullName evidence="8">26S proteasome regulatory subunit 10B-like A</fullName>
    </submittedName>
</protein>
<feature type="domain" description="AAA+ ATPase" evidence="7">
    <location>
        <begin position="218"/>
        <end position="366"/>
    </location>
</feature>
<evidence type="ECO:0000256" key="4">
    <source>
        <dbReference type="ARBA" id="ARBA00022741"/>
    </source>
</evidence>